<dbReference type="PANTHER" id="PTHR43214">
    <property type="entry name" value="TWO-COMPONENT RESPONSE REGULATOR"/>
    <property type="match status" value="1"/>
</dbReference>
<dbReference type="GO" id="GO:0000160">
    <property type="term" value="P:phosphorelay signal transduction system"/>
    <property type="evidence" value="ECO:0007669"/>
    <property type="project" value="InterPro"/>
</dbReference>
<dbReference type="PROSITE" id="PS00622">
    <property type="entry name" value="HTH_LUXR_1"/>
    <property type="match status" value="1"/>
</dbReference>
<evidence type="ECO:0000256" key="5">
    <source>
        <dbReference type="PROSITE-ProRule" id="PRU00169"/>
    </source>
</evidence>
<dbReference type="InterPro" id="IPR001789">
    <property type="entry name" value="Sig_transdc_resp-reg_receiver"/>
</dbReference>
<proteinExistence type="predicted"/>
<dbReference type="InterPro" id="IPR039420">
    <property type="entry name" value="WalR-like"/>
</dbReference>
<gene>
    <name evidence="8" type="ORF">HH1059_16680</name>
</gene>
<dbReference type="Gene3D" id="3.40.50.2300">
    <property type="match status" value="1"/>
</dbReference>
<keyword evidence="1 5" id="KW-0597">Phosphoprotein</keyword>
<feature type="modified residue" description="4-aspartylphosphate" evidence="5">
    <location>
        <position position="51"/>
    </location>
</feature>
<dbReference type="SMART" id="SM00448">
    <property type="entry name" value="REC"/>
    <property type="match status" value="1"/>
</dbReference>
<dbReference type="Pfam" id="PF00072">
    <property type="entry name" value="Response_reg"/>
    <property type="match status" value="1"/>
</dbReference>
<feature type="domain" description="Response regulatory" evidence="7">
    <location>
        <begin position="2"/>
        <end position="116"/>
    </location>
</feature>
<dbReference type="InterPro" id="IPR011006">
    <property type="entry name" value="CheY-like_superfamily"/>
</dbReference>
<dbReference type="GO" id="GO:0003677">
    <property type="term" value="F:DNA binding"/>
    <property type="evidence" value="ECO:0007669"/>
    <property type="project" value="UniProtKB-KW"/>
</dbReference>
<dbReference type="AlphaFoldDB" id="A0A0X8XAC1"/>
<keyword evidence="3" id="KW-0238">DNA-binding</keyword>
<dbReference type="CDD" id="cd17535">
    <property type="entry name" value="REC_NarL-like"/>
    <property type="match status" value="1"/>
</dbReference>
<keyword evidence="2" id="KW-0805">Transcription regulation</keyword>
<dbReference type="InterPro" id="IPR058245">
    <property type="entry name" value="NreC/VraR/RcsB-like_REC"/>
</dbReference>
<dbReference type="PRINTS" id="PR00038">
    <property type="entry name" value="HTHLUXR"/>
</dbReference>
<dbReference type="RefSeq" id="WP_179948760.1">
    <property type="nucleotide sequence ID" value="NZ_AP017372.2"/>
</dbReference>
<evidence type="ECO:0000259" key="6">
    <source>
        <dbReference type="PROSITE" id="PS50043"/>
    </source>
</evidence>
<dbReference type="SMART" id="SM00421">
    <property type="entry name" value="HTH_LUXR"/>
    <property type="match status" value="1"/>
</dbReference>
<organism evidence="8 9">
    <name type="scientific">Halorhodospira halochloris</name>
    <name type="common">Ectothiorhodospira halochloris</name>
    <dbReference type="NCBI Taxonomy" id="1052"/>
    <lineage>
        <taxon>Bacteria</taxon>
        <taxon>Pseudomonadati</taxon>
        <taxon>Pseudomonadota</taxon>
        <taxon>Gammaproteobacteria</taxon>
        <taxon>Chromatiales</taxon>
        <taxon>Ectothiorhodospiraceae</taxon>
        <taxon>Halorhodospira</taxon>
    </lineage>
</organism>
<dbReference type="InterPro" id="IPR016032">
    <property type="entry name" value="Sig_transdc_resp-reg_C-effctor"/>
</dbReference>
<evidence type="ECO:0000256" key="2">
    <source>
        <dbReference type="ARBA" id="ARBA00023015"/>
    </source>
</evidence>
<evidence type="ECO:0000313" key="9">
    <source>
        <dbReference type="Proteomes" id="UP000218890"/>
    </source>
</evidence>
<evidence type="ECO:0000313" key="8">
    <source>
        <dbReference type="EMBL" id="BAU58381.1"/>
    </source>
</evidence>
<dbReference type="SUPFAM" id="SSF46894">
    <property type="entry name" value="C-terminal effector domain of the bipartite response regulators"/>
    <property type="match status" value="1"/>
</dbReference>
<keyword evidence="9" id="KW-1185">Reference proteome</keyword>
<dbReference type="PROSITE" id="PS50043">
    <property type="entry name" value="HTH_LUXR_2"/>
    <property type="match status" value="1"/>
</dbReference>
<keyword evidence="4" id="KW-0804">Transcription</keyword>
<evidence type="ECO:0000259" key="7">
    <source>
        <dbReference type="PROSITE" id="PS50110"/>
    </source>
</evidence>
<protein>
    <submittedName>
        <fullName evidence="8">Nitrate/nitrite response regulator protein</fullName>
    </submittedName>
</protein>
<reference evidence="8" key="1">
    <citation type="submission" date="2016-02" db="EMBL/GenBank/DDBJ databases">
        <title>Halorhodospira halochloris DSM-1059 complete genome, version 2.</title>
        <authorList>
            <person name="Tsukatani Y."/>
        </authorList>
    </citation>
    <scope>NUCLEOTIDE SEQUENCE</scope>
    <source>
        <strain evidence="8">DSM 1059</strain>
    </source>
</reference>
<dbReference type="Pfam" id="PF00196">
    <property type="entry name" value="GerE"/>
    <property type="match status" value="1"/>
</dbReference>
<dbReference type="InterPro" id="IPR000792">
    <property type="entry name" value="Tscrpt_reg_LuxR_C"/>
</dbReference>
<dbReference type="KEGG" id="hhk:HH1059_16680"/>
<evidence type="ECO:0000256" key="3">
    <source>
        <dbReference type="ARBA" id="ARBA00023125"/>
    </source>
</evidence>
<dbReference type="CDD" id="cd06170">
    <property type="entry name" value="LuxR_C_like"/>
    <property type="match status" value="1"/>
</dbReference>
<name>A0A0X8XAC1_HALHR</name>
<dbReference type="PANTHER" id="PTHR43214:SF41">
    <property type="entry name" value="NITRATE_NITRITE RESPONSE REGULATOR PROTEIN NARP"/>
    <property type="match status" value="1"/>
</dbReference>
<dbReference type="SUPFAM" id="SSF52172">
    <property type="entry name" value="CheY-like"/>
    <property type="match status" value="1"/>
</dbReference>
<dbReference type="Proteomes" id="UP000218890">
    <property type="component" value="Chromosome"/>
</dbReference>
<evidence type="ECO:0000256" key="1">
    <source>
        <dbReference type="ARBA" id="ARBA00022553"/>
    </source>
</evidence>
<dbReference type="PROSITE" id="PS50110">
    <property type="entry name" value="RESPONSE_REGULATORY"/>
    <property type="match status" value="1"/>
</dbReference>
<dbReference type="GO" id="GO:0006355">
    <property type="term" value="P:regulation of DNA-templated transcription"/>
    <property type="evidence" value="ECO:0007669"/>
    <property type="project" value="InterPro"/>
</dbReference>
<feature type="domain" description="HTH luxR-type" evidence="6">
    <location>
        <begin position="146"/>
        <end position="211"/>
    </location>
</feature>
<dbReference type="EMBL" id="AP017372">
    <property type="protein sequence ID" value="BAU58381.1"/>
    <property type="molecule type" value="Genomic_DNA"/>
</dbReference>
<sequence>MRVLLVDDHRLFRAALQELLSTQGITTETGSGEDDVLALAASFKPDLVLLDLKMPGQDGLTLLGELHERFPQLPVIMLTGSEEEKNLFDCLRAGAQGYLLKDSDPEYLVSALHEATNGRIPVAPQLTDTLARALGQPPSERDPQQPPDPFAALTPREKDILERLAVGESNKVIARHLGISDGTVKLHVKSVLRKLGVHSRVEAAIKALDLGLPRAK</sequence>
<accession>A0A0X8XAC1</accession>
<evidence type="ECO:0000256" key="4">
    <source>
        <dbReference type="ARBA" id="ARBA00023163"/>
    </source>
</evidence>